<comment type="caution">
    <text evidence="1">The sequence shown here is derived from an EMBL/GenBank/DDBJ whole genome shotgun (WGS) entry which is preliminary data.</text>
</comment>
<dbReference type="Proteomes" id="UP000315783">
    <property type="component" value="Unassembled WGS sequence"/>
</dbReference>
<name>A0A545UKD8_9HYPO</name>
<reference evidence="1 2" key="1">
    <citation type="journal article" date="2019" name="Appl. Microbiol. Biotechnol.">
        <title>Genome sequence of Isaria javanica and comparative genome analysis insights into family S53 peptidase evolution in fungal entomopathogens.</title>
        <authorList>
            <person name="Lin R."/>
            <person name="Zhang X."/>
            <person name="Xin B."/>
            <person name="Zou M."/>
            <person name="Gao Y."/>
            <person name="Qin F."/>
            <person name="Hu Q."/>
            <person name="Xie B."/>
            <person name="Cheng X."/>
        </authorList>
    </citation>
    <scope>NUCLEOTIDE SEQUENCE [LARGE SCALE GENOMIC DNA]</scope>
    <source>
        <strain evidence="1 2">IJ1G</strain>
    </source>
</reference>
<keyword evidence="2" id="KW-1185">Reference proteome</keyword>
<organism evidence="1 2">
    <name type="scientific">Cordyceps javanica</name>
    <dbReference type="NCBI Taxonomy" id="43265"/>
    <lineage>
        <taxon>Eukaryota</taxon>
        <taxon>Fungi</taxon>
        <taxon>Dikarya</taxon>
        <taxon>Ascomycota</taxon>
        <taxon>Pezizomycotina</taxon>
        <taxon>Sordariomycetes</taxon>
        <taxon>Hypocreomycetidae</taxon>
        <taxon>Hypocreales</taxon>
        <taxon>Cordycipitaceae</taxon>
        <taxon>Cordyceps</taxon>
    </lineage>
</organism>
<sequence>MAFLDRDVNKLSPWQLPWAVAWPNDEWHKRMLDKGLVPVLGGIDIEAATYEESTLEDIARSEGFRLVLGLVRQTADAPYTVADDALEELLNSLRCDGEKPPKWDEKLSEISIPSFPPMRMYIGLHKNKLWPEQLEDPAAFIEIADNKAETSLVYYSDATQKVHVCSSEDEKLDVYEDGGFTALFPEGLRGPNHNAWTVLKAV</sequence>
<accession>A0A545UKD8</accession>
<dbReference type="EMBL" id="SPUK01000056">
    <property type="protein sequence ID" value="TQV89931.1"/>
    <property type="molecule type" value="Genomic_DNA"/>
</dbReference>
<evidence type="ECO:0000313" key="1">
    <source>
        <dbReference type="EMBL" id="TQV89931.1"/>
    </source>
</evidence>
<evidence type="ECO:0000313" key="2">
    <source>
        <dbReference type="Proteomes" id="UP000315783"/>
    </source>
</evidence>
<proteinExistence type="predicted"/>
<gene>
    <name evidence="1" type="ORF">IF1G_11400</name>
</gene>
<dbReference type="AlphaFoldDB" id="A0A545UKD8"/>
<protein>
    <submittedName>
        <fullName evidence="1">Uncharacterized protein</fullName>
    </submittedName>
</protein>